<organism evidence="1 2">
    <name type="scientific">Amycolatopsis marina</name>
    <dbReference type="NCBI Taxonomy" id="490629"/>
    <lineage>
        <taxon>Bacteria</taxon>
        <taxon>Bacillati</taxon>
        <taxon>Actinomycetota</taxon>
        <taxon>Actinomycetes</taxon>
        <taxon>Pseudonocardiales</taxon>
        <taxon>Pseudonocardiaceae</taxon>
        <taxon>Amycolatopsis</taxon>
    </lineage>
</organism>
<evidence type="ECO:0000313" key="2">
    <source>
        <dbReference type="Proteomes" id="UP000243799"/>
    </source>
</evidence>
<dbReference type="Proteomes" id="UP000243799">
    <property type="component" value="Unassembled WGS sequence"/>
</dbReference>
<feature type="non-terminal residue" evidence="1">
    <location>
        <position position="39"/>
    </location>
</feature>
<evidence type="ECO:0008006" key="3">
    <source>
        <dbReference type="Google" id="ProtNLM"/>
    </source>
</evidence>
<protein>
    <recommendedName>
        <fullName evidence="3">Transposase</fullName>
    </recommendedName>
</protein>
<sequence>MRLFVGDDWAEDHHDIELMDMAGRRLAKARLPEGVAGMA</sequence>
<evidence type="ECO:0000313" key="1">
    <source>
        <dbReference type="EMBL" id="SFB60047.1"/>
    </source>
</evidence>
<dbReference type="OrthoDB" id="3188901at2"/>
<name>A0A1I1CCD3_9PSEU</name>
<proteinExistence type="predicted"/>
<dbReference type="AlphaFoldDB" id="A0A1I1CCD3"/>
<reference evidence="2" key="1">
    <citation type="submission" date="2016-10" db="EMBL/GenBank/DDBJ databases">
        <authorList>
            <person name="Varghese N."/>
            <person name="Submissions S."/>
        </authorList>
    </citation>
    <scope>NUCLEOTIDE SEQUENCE [LARGE SCALE GENOMIC DNA]</scope>
    <source>
        <strain evidence="2">CGMCC 4.3568</strain>
    </source>
</reference>
<keyword evidence="2" id="KW-1185">Reference proteome</keyword>
<dbReference type="EMBL" id="FOKG01000025">
    <property type="protein sequence ID" value="SFB60047.1"/>
    <property type="molecule type" value="Genomic_DNA"/>
</dbReference>
<gene>
    <name evidence="1" type="ORF">SAMN05216266_1251</name>
</gene>
<accession>A0A1I1CCD3</accession>